<comment type="caution">
    <text evidence="2">The sequence shown here is derived from an EMBL/GenBank/DDBJ whole genome shotgun (WGS) entry which is preliminary data.</text>
</comment>
<sequence length="156" mass="18100">MKHLKIWHDEGSVSRAIIERFAQQAGVRFPETYISLISQHDYLYLEDNIFDFVDSDGEKDERDIVFFGYKSEIADGSSIHTDSQINDEYAYGNQIIAFGCSGNGDYICFDYRHHSNEPSIVLMYHDHFIEDSLGNIRIQVIHIANNFDEFLLKLHS</sequence>
<gene>
    <name evidence="2" type="ORF">EII21_01395</name>
</gene>
<dbReference type="OrthoDB" id="1149162at2"/>
<dbReference type="Pfam" id="PF09346">
    <property type="entry name" value="SMI1_KNR4"/>
    <property type="match status" value="1"/>
</dbReference>
<dbReference type="SUPFAM" id="SSF160631">
    <property type="entry name" value="SMI1/KNR4-like"/>
    <property type="match status" value="1"/>
</dbReference>
<organism evidence="2 3">
    <name type="scientific">Conchiformibius steedae</name>
    <dbReference type="NCBI Taxonomy" id="153493"/>
    <lineage>
        <taxon>Bacteria</taxon>
        <taxon>Pseudomonadati</taxon>
        <taxon>Pseudomonadota</taxon>
        <taxon>Betaproteobacteria</taxon>
        <taxon>Neisseriales</taxon>
        <taxon>Neisseriaceae</taxon>
        <taxon>Conchiformibius</taxon>
    </lineage>
</organism>
<dbReference type="InterPro" id="IPR018958">
    <property type="entry name" value="Knr4/Smi1-like_dom"/>
</dbReference>
<reference evidence="2 3" key="1">
    <citation type="submission" date="2018-11" db="EMBL/GenBank/DDBJ databases">
        <title>Genomes From Bacteria Associated with the Canine Oral Cavity: a Test Case for Automated Genome-Based Taxonomic Assignment.</title>
        <authorList>
            <person name="Coil D.A."/>
            <person name="Jospin G."/>
            <person name="Darling A.E."/>
            <person name="Wallis C."/>
            <person name="Davis I.J."/>
            <person name="Harris S."/>
            <person name="Eisen J.A."/>
            <person name="Holcombe L.J."/>
            <person name="O'Flynn C."/>
        </authorList>
    </citation>
    <scope>NUCLEOTIDE SEQUENCE [LARGE SCALE GENOMIC DNA]</scope>
    <source>
        <strain evidence="2 3">COT-280</strain>
    </source>
</reference>
<dbReference type="Gene3D" id="3.40.1580.10">
    <property type="entry name" value="SMI1/KNR4-like"/>
    <property type="match status" value="1"/>
</dbReference>
<evidence type="ECO:0000313" key="2">
    <source>
        <dbReference type="EMBL" id="RRD91706.1"/>
    </source>
</evidence>
<dbReference type="Proteomes" id="UP000269923">
    <property type="component" value="Unassembled WGS sequence"/>
</dbReference>
<accession>A0A3P2AAC3</accession>
<dbReference type="EMBL" id="RQYC01000001">
    <property type="protein sequence ID" value="RRD91706.1"/>
    <property type="molecule type" value="Genomic_DNA"/>
</dbReference>
<feature type="domain" description="Knr4/Smi1-like" evidence="1">
    <location>
        <begin position="12"/>
        <end position="153"/>
    </location>
</feature>
<dbReference type="InterPro" id="IPR037883">
    <property type="entry name" value="Knr4/Smi1-like_sf"/>
</dbReference>
<proteinExistence type="predicted"/>
<name>A0A3P2AAC3_9NEIS</name>
<dbReference type="RefSeq" id="WP_124793882.1">
    <property type="nucleotide sequence ID" value="NZ_RQYC01000001.1"/>
</dbReference>
<dbReference type="SMART" id="SM00860">
    <property type="entry name" value="SMI1_KNR4"/>
    <property type="match status" value="1"/>
</dbReference>
<dbReference type="STRING" id="1121352.GCA_000620925_00397"/>
<evidence type="ECO:0000313" key="3">
    <source>
        <dbReference type="Proteomes" id="UP000269923"/>
    </source>
</evidence>
<dbReference type="AlphaFoldDB" id="A0A3P2AAC3"/>
<keyword evidence="3" id="KW-1185">Reference proteome</keyword>
<protein>
    <submittedName>
        <fullName evidence="2">SMI1/KNR4 family protein</fullName>
    </submittedName>
</protein>
<evidence type="ECO:0000259" key="1">
    <source>
        <dbReference type="SMART" id="SM00860"/>
    </source>
</evidence>